<feature type="binding site" evidence="13">
    <location>
        <position position="206"/>
    </location>
    <ligand>
        <name>Mg(2+)</name>
        <dbReference type="ChEBI" id="CHEBI:18420"/>
        <label>1</label>
    </ligand>
</feature>
<protein>
    <recommendedName>
        <fullName evidence="6 12">Ribonuclease H</fullName>
        <ecNumber evidence="5 12">3.1.26.4</ecNumber>
    </recommendedName>
</protein>
<dbReference type="Gene3D" id="3.40.970.10">
    <property type="entry name" value="Ribonuclease H1, N-terminal domain"/>
    <property type="match status" value="1"/>
</dbReference>
<evidence type="ECO:0000256" key="9">
    <source>
        <dbReference type="ARBA" id="ARBA00022759"/>
    </source>
</evidence>
<evidence type="ECO:0000256" key="7">
    <source>
        <dbReference type="ARBA" id="ARBA00022722"/>
    </source>
</evidence>
<evidence type="ECO:0000256" key="13">
    <source>
        <dbReference type="PIRSR" id="PIRSR037839-1"/>
    </source>
</evidence>
<dbReference type="InterPro" id="IPR050092">
    <property type="entry name" value="RNase_H"/>
</dbReference>
<dbReference type="InterPro" id="IPR012337">
    <property type="entry name" value="RNaseH-like_sf"/>
</dbReference>
<dbReference type="GO" id="GO:0043137">
    <property type="term" value="P:DNA replication, removal of RNA primer"/>
    <property type="evidence" value="ECO:0007669"/>
    <property type="project" value="TreeGrafter"/>
</dbReference>
<dbReference type="FunFam" id="3.40.970.10:FF:000002">
    <property type="entry name" value="Ribonuclease H"/>
    <property type="match status" value="1"/>
</dbReference>
<dbReference type="AlphaFoldDB" id="A0A9D7SYH3"/>
<feature type="binding site" evidence="13">
    <location>
        <position position="84"/>
    </location>
    <ligand>
        <name>Mg(2+)</name>
        <dbReference type="ChEBI" id="CHEBI:18420"/>
        <label>1</label>
    </ligand>
</feature>
<dbReference type="PANTHER" id="PTHR10642:SF26">
    <property type="entry name" value="RIBONUCLEASE H1"/>
    <property type="match status" value="1"/>
</dbReference>
<dbReference type="PROSITE" id="PS50879">
    <property type="entry name" value="RNASE_H_1"/>
    <property type="match status" value="1"/>
</dbReference>
<dbReference type="Pfam" id="PF01693">
    <property type="entry name" value="Cauli_VI"/>
    <property type="match status" value="1"/>
</dbReference>
<feature type="binding site" evidence="13">
    <location>
        <position position="146"/>
    </location>
    <ligand>
        <name>Mg(2+)</name>
        <dbReference type="ChEBI" id="CHEBI:18420"/>
        <label>2</label>
    </ligand>
</feature>
<keyword evidence="10 12" id="KW-0378">Hydrolase</keyword>
<dbReference type="EC" id="3.1.26.4" evidence="5 12"/>
<evidence type="ECO:0000256" key="2">
    <source>
        <dbReference type="ARBA" id="ARBA00001946"/>
    </source>
</evidence>
<dbReference type="InterPro" id="IPR036397">
    <property type="entry name" value="RNaseH_sf"/>
</dbReference>
<sequence>MSQQKQKYYVVWHGHHPGIYNSWAQCQAEVKNFPGAIYKSFKSRVEAEEAYGTTPDMKRSFARKKEAAKFSTKSEFVSESISVDAACSGNPGVMEYRGVWTSDKTEIFHFGPVPNGTNNIGEFLAIVHALALLAKKNDQKTIIYTDSKTALSWVKKKKANTKLKADRTNFKLFEMIARAENWLKTNQWKNPILKWDTENWGEIAADFGRK</sequence>
<evidence type="ECO:0000259" key="14">
    <source>
        <dbReference type="PROSITE" id="PS50879"/>
    </source>
</evidence>
<dbReference type="InterPro" id="IPR002156">
    <property type="entry name" value="RNaseH_domain"/>
</dbReference>
<evidence type="ECO:0000256" key="11">
    <source>
        <dbReference type="ARBA" id="ARBA00022842"/>
    </source>
</evidence>
<organism evidence="15 16">
    <name type="scientific">Candidatus Opimibacter skivensis</name>
    <dbReference type="NCBI Taxonomy" id="2982028"/>
    <lineage>
        <taxon>Bacteria</taxon>
        <taxon>Pseudomonadati</taxon>
        <taxon>Bacteroidota</taxon>
        <taxon>Saprospiria</taxon>
        <taxon>Saprospirales</taxon>
        <taxon>Saprospiraceae</taxon>
        <taxon>Candidatus Opimibacter</taxon>
    </lineage>
</organism>
<evidence type="ECO:0000256" key="1">
    <source>
        <dbReference type="ARBA" id="ARBA00000077"/>
    </source>
</evidence>
<evidence type="ECO:0000256" key="6">
    <source>
        <dbReference type="ARBA" id="ARBA00017721"/>
    </source>
</evidence>
<feature type="domain" description="RNase H type-1" evidence="14">
    <location>
        <begin position="75"/>
        <end position="210"/>
    </location>
</feature>
<gene>
    <name evidence="15" type="ORF">IPP15_19565</name>
</gene>
<dbReference type="EMBL" id="JADKGY010000029">
    <property type="protein sequence ID" value="MBK9984531.1"/>
    <property type="molecule type" value="Genomic_DNA"/>
</dbReference>
<comment type="caution">
    <text evidence="15">The sequence shown here is derived from an EMBL/GenBank/DDBJ whole genome shotgun (WGS) entry which is preliminary data.</text>
</comment>
<dbReference type="InterPro" id="IPR009027">
    <property type="entry name" value="Ribosomal_bL9/RNase_H1_N"/>
</dbReference>
<reference evidence="15 16" key="1">
    <citation type="submission" date="2020-10" db="EMBL/GenBank/DDBJ databases">
        <title>Connecting structure to function with the recovery of over 1000 high-quality activated sludge metagenome-assembled genomes encoding full-length rRNA genes using long-read sequencing.</title>
        <authorList>
            <person name="Singleton C.M."/>
            <person name="Petriglieri F."/>
            <person name="Kristensen J.M."/>
            <person name="Kirkegaard R.H."/>
            <person name="Michaelsen T.Y."/>
            <person name="Andersen M.H."/>
            <person name="Karst S.M."/>
            <person name="Dueholm M.S."/>
            <person name="Nielsen P.H."/>
            <person name="Albertsen M."/>
        </authorList>
    </citation>
    <scope>NUCLEOTIDE SEQUENCE [LARGE SCALE GENOMIC DNA]</scope>
    <source>
        <strain evidence="15">Ribe_18-Q3-R11-54_MAXAC.273</strain>
    </source>
</reference>
<dbReference type="PANTHER" id="PTHR10642">
    <property type="entry name" value="RIBONUCLEASE H1"/>
    <property type="match status" value="1"/>
</dbReference>
<dbReference type="Pfam" id="PF00075">
    <property type="entry name" value="RNase_H"/>
    <property type="match status" value="1"/>
</dbReference>
<feature type="binding site" evidence="13">
    <location>
        <position position="122"/>
    </location>
    <ligand>
        <name>Mg(2+)</name>
        <dbReference type="ChEBI" id="CHEBI:18420"/>
        <label>2</label>
    </ligand>
</feature>
<evidence type="ECO:0000256" key="10">
    <source>
        <dbReference type="ARBA" id="ARBA00022801"/>
    </source>
</evidence>
<evidence type="ECO:0000256" key="5">
    <source>
        <dbReference type="ARBA" id="ARBA00012180"/>
    </source>
</evidence>
<dbReference type="SUPFAM" id="SSF53098">
    <property type="entry name" value="Ribonuclease H-like"/>
    <property type="match status" value="1"/>
</dbReference>
<evidence type="ECO:0000256" key="4">
    <source>
        <dbReference type="ARBA" id="ARBA00005300"/>
    </source>
</evidence>
<accession>A0A9D7SYH3</accession>
<name>A0A9D7SYH3_9BACT</name>
<comment type="cofactor">
    <cofactor evidence="13">
        <name>Mn(2+)</name>
        <dbReference type="ChEBI" id="CHEBI:29035"/>
    </cofactor>
    <cofactor evidence="13">
        <name>Mg(2+)</name>
        <dbReference type="ChEBI" id="CHEBI:18420"/>
    </cofactor>
    <text evidence="13">Binds 2 metal ions per subunit. Manganese or magnesium.</text>
</comment>
<dbReference type="SUPFAM" id="SSF55658">
    <property type="entry name" value="L9 N-domain-like"/>
    <property type="match status" value="1"/>
</dbReference>
<dbReference type="Gene3D" id="3.30.420.10">
    <property type="entry name" value="Ribonuclease H-like superfamily/Ribonuclease H"/>
    <property type="match status" value="1"/>
</dbReference>
<evidence type="ECO:0000256" key="3">
    <source>
        <dbReference type="ARBA" id="ARBA00004065"/>
    </source>
</evidence>
<comment type="function">
    <text evidence="3 12">Endonuclease that specifically degrades the RNA of RNA-DNA hybrids.</text>
</comment>
<evidence type="ECO:0000256" key="12">
    <source>
        <dbReference type="PIRNR" id="PIRNR037839"/>
    </source>
</evidence>
<keyword evidence="7 12" id="KW-0540">Nuclease</keyword>
<dbReference type="InterPro" id="IPR011320">
    <property type="entry name" value="RNase_H1_N"/>
</dbReference>
<dbReference type="InterPro" id="IPR017290">
    <property type="entry name" value="RNase_H_bac"/>
</dbReference>
<proteinExistence type="inferred from homology"/>
<dbReference type="GO" id="GO:0005737">
    <property type="term" value="C:cytoplasm"/>
    <property type="evidence" value="ECO:0007669"/>
    <property type="project" value="UniProtKB-SubCell"/>
</dbReference>
<keyword evidence="11 12" id="KW-0460">Magnesium</keyword>
<evidence type="ECO:0000313" key="16">
    <source>
        <dbReference type="Proteomes" id="UP000808337"/>
    </source>
</evidence>
<keyword evidence="9 12" id="KW-0255">Endonuclease</keyword>
<keyword evidence="12" id="KW-0963">Cytoplasm</keyword>
<evidence type="ECO:0000256" key="8">
    <source>
        <dbReference type="ARBA" id="ARBA00022723"/>
    </source>
</evidence>
<keyword evidence="8 12" id="KW-0479">Metal-binding</keyword>
<comment type="catalytic activity">
    <reaction evidence="1 12">
        <text>Endonucleolytic cleavage to 5'-phosphomonoester.</text>
        <dbReference type="EC" id="3.1.26.4"/>
    </reaction>
</comment>
<dbReference type="GO" id="GO:0004523">
    <property type="term" value="F:RNA-DNA hybrid ribonuclease activity"/>
    <property type="evidence" value="ECO:0007669"/>
    <property type="project" value="UniProtKB-UniRule"/>
</dbReference>
<dbReference type="GO" id="GO:0003676">
    <property type="term" value="F:nucleic acid binding"/>
    <property type="evidence" value="ECO:0007669"/>
    <property type="project" value="UniProtKB-UniRule"/>
</dbReference>
<dbReference type="InterPro" id="IPR037056">
    <property type="entry name" value="RNase_H1_N_sf"/>
</dbReference>
<dbReference type="Proteomes" id="UP000808337">
    <property type="component" value="Unassembled WGS sequence"/>
</dbReference>
<comment type="subcellular location">
    <subcellularLocation>
        <location evidence="12">Cytoplasm</location>
    </subcellularLocation>
</comment>
<dbReference type="GO" id="GO:0046872">
    <property type="term" value="F:metal ion binding"/>
    <property type="evidence" value="ECO:0007669"/>
    <property type="project" value="UniProtKB-KW"/>
</dbReference>
<comment type="similarity">
    <text evidence="4 12">Belongs to the RNase H family.</text>
</comment>
<evidence type="ECO:0000313" key="15">
    <source>
        <dbReference type="EMBL" id="MBK9984531.1"/>
    </source>
</evidence>
<keyword evidence="13" id="KW-0464">Manganese</keyword>
<dbReference type="PIRSF" id="PIRSF037839">
    <property type="entry name" value="Ribonuclease_H"/>
    <property type="match status" value="1"/>
</dbReference>
<comment type="cofactor">
    <cofactor evidence="2">
        <name>Mg(2+)</name>
        <dbReference type="ChEBI" id="CHEBI:18420"/>
    </cofactor>
</comment>